<organism evidence="1 2">
    <name type="scientific">Streptomyces angustmyceticus</name>
    <dbReference type="NCBI Taxonomy" id="285578"/>
    <lineage>
        <taxon>Bacteria</taxon>
        <taxon>Bacillati</taxon>
        <taxon>Actinomycetota</taxon>
        <taxon>Actinomycetes</taxon>
        <taxon>Kitasatosporales</taxon>
        <taxon>Streptomycetaceae</taxon>
        <taxon>Streptomyces</taxon>
    </lineage>
</organism>
<accession>A0A5J4L8S4</accession>
<name>A0A5J4L8S4_9ACTN</name>
<evidence type="ECO:0000313" key="2">
    <source>
        <dbReference type="Proteomes" id="UP000325598"/>
    </source>
</evidence>
<proteinExistence type="predicted"/>
<protein>
    <submittedName>
        <fullName evidence="1">Uncharacterized protein</fullName>
    </submittedName>
</protein>
<reference evidence="1 2" key="1">
    <citation type="submission" date="2019-10" db="EMBL/GenBank/DDBJ databases">
        <title>Whole genome shotgun sequence of Streptomyces angustmyceticus NBRC 3934.</title>
        <authorList>
            <person name="Hosoyama A."/>
            <person name="Ichikawa N."/>
            <person name="Kimura A."/>
            <person name="Kitahashi Y."/>
            <person name="Komaki H."/>
            <person name="Uohara A."/>
        </authorList>
    </citation>
    <scope>NUCLEOTIDE SEQUENCE [LARGE SCALE GENOMIC DNA]</scope>
    <source>
        <strain evidence="1 2">NBRC 3934</strain>
    </source>
</reference>
<gene>
    <name evidence="1" type="ORF">San01_03760</name>
</gene>
<dbReference type="EMBL" id="BLAG01000004">
    <property type="protein sequence ID" value="GES27889.1"/>
    <property type="molecule type" value="Genomic_DNA"/>
</dbReference>
<sequence>MLEVARNRPYSLGMTPAMEEAVDTLVETATETSDLVERYQGIKELEEVLDVRLREAKAEIAKTLYEGRSWRQVGDLLGVTGSRAEQISRGAR</sequence>
<dbReference type="AlphaFoldDB" id="A0A5J4L8S4"/>
<comment type="caution">
    <text evidence="1">The sequence shown here is derived from an EMBL/GenBank/DDBJ whole genome shotgun (WGS) entry which is preliminary data.</text>
</comment>
<dbReference type="Proteomes" id="UP000325598">
    <property type="component" value="Unassembled WGS sequence"/>
</dbReference>
<keyword evidence="2" id="KW-1185">Reference proteome</keyword>
<evidence type="ECO:0000313" key="1">
    <source>
        <dbReference type="EMBL" id="GES27889.1"/>
    </source>
</evidence>